<feature type="chain" id="PRO_5034408035" description="Cell wall protein" evidence="1">
    <location>
        <begin position="19"/>
        <end position="176"/>
    </location>
</feature>
<evidence type="ECO:0008006" key="4">
    <source>
        <dbReference type="Google" id="ProtNLM"/>
    </source>
</evidence>
<dbReference type="Proteomes" id="UP000572817">
    <property type="component" value="Unassembled WGS sequence"/>
</dbReference>
<dbReference type="EMBL" id="WWBZ02000013">
    <property type="protein sequence ID" value="KAF4310681.1"/>
    <property type="molecule type" value="Genomic_DNA"/>
</dbReference>
<organism evidence="2 3">
    <name type="scientific">Botryosphaeria dothidea</name>
    <dbReference type="NCBI Taxonomy" id="55169"/>
    <lineage>
        <taxon>Eukaryota</taxon>
        <taxon>Fungi</taxon>
        <taxon>Dikarya</taxon>
        <taxon>Ascomycota</taxon>
        <taxon>Pezizomycotina</taxon>
        <taxon>Dothideomycetes</taxon>
        <taxon>Dothideomycetes incertae sedis</taxon>
        <taxon>Botryosphaeriales</taxon>
        <taxon>Botryosphaeriaceae</taxon>
        <taxon>Botryosphaeria</taxon>
    </lineage>
</organism>
<proteinExistence type="predicted"/>
<evidence type="ECO:0000313" key="3">
    <source>
        <dbReference type="Proteomes" id="UP000572817"/>
    </source>
</evidence>
<gene>
    <name evidence="2" type="ORF">GTA08_BOTSDO13700</name>
</gene>
<protein>
    <recommendedName>
        <fullName evidence="4">Cell wall protein</fullName>
    </recommendedName>
</protein>
<sequence length="176" mass="17474">MHFTTATLLLLASTLTAAAPTPQLDTSLSELTNAIPRPGEDPANSIPDLTAALGSAVNAIPGGSNNNNNKNKRQFGLALGELVNAIPRPGEDPANSIPDLTAALGSTVNAIPGGSAGVSGGFGRRVRARQLDAAIGQLMDAVPRPGEDPQGSIPDLTAALGSTVDAIPGGGRNGGA</sequence>
<keyword evidence="1" id="KW-0732">Signal</keyword>
<keyword evidence="3" id="KW-1185">Reference proteome</keyword>
<comment type="caution">
    <text evidence="2">The sequence shown here is derived from an EMBL/GenBank/DDBJ whole genome shotgun (WGS) entry which is preliminary data.</text>
</comment>
<evidence type="ECO:0000256" key="1">
    <source>
        <dbReference type="SAM" id="SignalP"/>
    </source>
</evidence>
<reference evidence="2" key="1">
    <citation type="submission" date="2020-04" db="EMBL/GenBank/DDBJ databases">
        <title>Genome Assembly and Annotation of Botryosphaeria dothidea sdau 11-99, a Latent Pathogen of Apple Fruit Ring Rot in China.</title>
        <authorList>
            <person name="Yu C."/>
            <person name="Diao Y."/>
            <person name="Lu Q."/>
            <person name="Zhao J."/>
            <person name="Cui S."/>
            <person name="Peng C."/>
            <person name="He B."/>
            <person name="Liu H."/>
        </authorList>
    </citation>
    <scope>NUCLEOTIDE SEQUENCE [LARGE SCALE GENOMIC DNA]</scope>
    <source>
        <strain evidence="2">Sdau11-99</strain>
    </source>
</reference>
<feature type="signal peptide" evidence="1">
    <location>
        <begin position="1"/>
        <end position="18"/>
    </location>
</feature>
<dbReference type="AlphaFoldDB" id="A0A8H4J0R1"/>
<name>A0A8H4J0R1_9PEZI</name>
<accession>A0A8H4J0R1</accession>
<evidence type="ECO:0000313" key="2">
    <source>
        <dbReference type="EMBL" id="KAF4310681.1"/>
    </source>
</evidence>